<protein>
    <submittedName>
        <fullName evidence="1">Uncharacterized protein</fullName>
    </submittedName>
</protein>
<name>A0A0K2V2E2_LEPSM</name>
<dbReference type="EMBL" id="HACA01027347">
    <property type="protein sequence ID" value="CDW44708.1"/>
    <property type="molecule type" value="Transcribed_RNA"/>
</dbReference>
<proteinExistence type="predicted"/>
<sequence length="13" mass="1632">MDLILWLQHVHNI</sequence>
<evidence type="ECO:0000313" key="1">
    <source>
        <dbReference type="EMBL" id="CDW44708.1"/>
    </source>
</evidence>
<organism evidence="1">
    <name type="scientific">Lepeophtheirus salmonis</name>
    <name type="common">Salmon louse</name>
    <name type="synonym">Caligus salmonis</name>
    <dbReference type="NCBI Taxonomy" id="72036"/>
    <lineage>
        <taxon>Eukaryota</taxon>
        <taxon>Metazoa</taxon>
        <taxon>Ecdysozoa</taxon>
        <taxon>Arthropoda</taxon>
        <taxon>Crustacea</taxon>
        <taxon>Multicrustacea</taxon>
        <taxon>Hexanauplia</taxon>
        <taxon>Copepoda</taxon>
        <taxon>Siphonostomatoida</taxon>
        <taxon>Caligidae</taxon>
        <taxon>Lepeophtheirus</taxon>
    </lineage>
</organism>
<accession>A0A0K2V2E2</accession>
<reference evidence="1" key="1">
    <citation type="submission" date="2014-05" db="EMBL/GenBank/DDBJ databases">
        <authorList>
            <person name="Chronopoulou M."/>
        </authorList>
    </citation>
    <scope>NUCLEOTIDE SEQUENCE</scope>
    <source>
        <tissue evidence="1">Whole organism</tissue>
    </source>
</reference>